<reference evidence="12" key="1">
    <citation type="submission" date="2025-08" db="UniProtKB">
        <authorList>
            <consortium name="Ensembl"/>
        </authorList>
    </citation>
    <scope>IDENTIFICATION</scope>
</reference>
<evidence type="ECO:0000256" key="1">
    <source>
        <dbReference type="ARBA" id="ARBA00004167"/>
    </source>
</evidence>
<evidence type="ECO:0000256" key="5">
    <source>
        <dbReference type="ARBA" id="ARBA00023125"/>
    </source>
</evidence>
<dbReference type="Pfam" id="PF13884">
    <property type="entry name" value="Peptidase_S74"/>
    <property type="match status" value="1"/>
</dbReference>
<sequence length="859" mass="96430">MNLASPKPVGRSPAPLPCSYVVCLFLSAPWCDAVWPSGLQPPLPCPSVRAPSKLPCRFMETYPDPSATGYPCTISQGCSLKTESAVPPWNHSTSSSCSGFNYSYFQPNASQISGISAASSKKRKLSQLLGDGIDSPVQSQDSRQATVKDYATEVQEYDSDGQNAALEKCCQALTWQPYQTSQWNSLFDSNYEKLPAVGYHIVTDKGFNFSTTDDAFVCQKKNHFQITVHIRITGHPKYVKTQQGRKPIEKYYLKAYGIKVEAPNETIAIEQSQSDRSKKTFPPVKVDLPGDQITKVTLGRLHFSETTANNMRKKGKPNPDQRYFMLVVGLYAVSQDQFYLLSANVSEKIIVRASNPGQFEHDSDVLWQRGAAPETIAYHGRVGINTDAPDEALVVCGNAKVMGRVMHPSDSRAKQNIREVDTNEQLKRITQMRLVEYDYKPEFASVMGIKDTHETGIIAQEVKSLLPEAVREVGDVACNDGEKIENFLMVDKDQIFMENVGAVKQLCKLTNNLEVRIEELEQWNRKLARQKRINSLKSTVSEESKVSRYSRANSLLPSIKSVPLKSRKVCLSKTKESCSVKIFRMTIIALIAVMALCALAIWSLYLLSIHDRRFEKHPVYSTSSPVPVSPSTTTAALQSESTVSQTTQPISRIPEVNFCGILPCDKVYCCPIHQPKVKSLSYEKNNAKGKQNKSDMLPKRDSIKKPHGRPDLGNDWIDTTISSIQILQTQQSIDNRYCSKNLQCSSGNYSYVIPINKYTPMDVEISLEINTTEPLIIFLCKVTFGNYCSHYSSSQNSRKNFQETTQGRQHIWALPVAKLYDSAYSFRVAVPGFASCSTDRYFAGMFFTDYYFYFYRQCN</sequence>
<feature type="transmembrane region" description="Helical" evidence="9">
    <location>
        <begin position="582"/>
        <end position="607"/>
    </location>
</feature>
<evidence type="ECO:0000256" key="7">
    <source>
        <dbReference type="PROSITE-ProRule" id="PRU00850"/>
    </source>
</evidence>
<dbReference type="PROSITE" id="PS51517">
    <property type="entry name" value="NDT80"/>
    <property type="match status" value="1"/>
</dbReference>
<comment type="subcellular location">
    <subcellularLocation>
        <location evidence="1">Membrane</location>
        <topology evidence="1">Single-pass membrane protein</topology>
    </subcellularLocation>
</comment>
<dbReference type="GO" id="GO:0003700">
    <property type="term" value="F:DNA-binding transcription factor activity"/>
    <property type="evidence" value="ECO:0007669"/>
    <property type="project" value="UniProtKB-UniRule"/>
</dbReference>
<feature type="DNA-binding region" description="NDT80" evidence="7">
    <location>
        <begin position="103"/>
        <end position="363"/>
    </location>
</feature>
<evidence type="ECO:0000256" key="2">
    <source>
        <dbReference type="ARBA" id="ARBA00008221"/>
    </source>
</evidence>
<keyword evidence="6 9" id="KW-0472">Membrane</keyword>
<dbReference type="InterPro" id="IPR051577">
    <property type="entry name" value="MRF-like"/>
</dbReference>
<proteinExistence type="inferred from homology"/>
<keyword evidence="4 9" id="KW-1133">Transmembrane helix</keyword>
<dbReference type="Pfam" id="PF13888">
    <property type="entry name" value="MRF_C2"/>
    <property type="match status" value="1"/>
</dbReference>
<dbReference type="Pfam" id="PF05224">
    <property type="entry name" value="NDT80_PhoG"/>
    <property type="match status" value="1"/>
</dbReference>
<dbReference type="PANTHER" id="PTHR13029">
    <property type="match status" value="1"/>
</dbReference>
<dbReference type="Pfam" id="PF13887">
    <property type="entry name" value="MYRF_ICA"/>
    <property type="match status" value="1"/>
</dbReference>
<dbReference type="GO" id="GO:0005789">
    <property type="term" value="C:endoplasmic reticulum membrane"/>
    <property type="evidence" value="ECO:0007669"/>
    <property type="project" value="TreeGrafter"/>
</dbReference>
<dbReference type="Ensembl" id="ENSJHYT00000012514.1">
    <property type="protein sequence ID" value="ENSJHYP00000010354.1"/>
    <property type="gene ID" value="ENSJHYG00000008115.1"/>
</dbReference>
<dbReference type="SUPFAM" id="SSF49417">
    <property type="entry name" value="p53-like transcription factors"/>
    <property type="match status" value="1"/>
</dbReference>
<dbReference type="InterPro" id="IPR008967">
    <property type="entry name" value="p53-like_TF_DNA-bd_sf"/>
</dbReference>
<evidence type="ECO:0000259" key="10">
    <source>
        <dbReference type="PROSITE" id="PS51517"/>
    </source>
</evidence>
<evidence type="ECO:0000256" key="9">
    <source>
        <dbReference type="SAM" id="Phobius"/>
    </source>
</evidence>
<dbReference type="Gene3D" id="2.60.40.1390">
    <property type="entry name" value="NDT80 DNA-binding domain"/>
    <property type="match status" value="1"/>
</dbReference>
<dbReference type="Proteomes" id="UP000694408">
    <property type="component" value="Unplaced"/>
</dbReference>
<dbReference type="PROSITE" id="PS51688">
    <property type="entry name" value="ICA"/>
    <property type="match status" value="1"/>
</dbReference>
<name>A0A8C5IW09_JUNHY</name>
<dbReference type="InterPro" id="IPR037141">
    <property type="entry name" value="NDT80_DNA-bd_dom_sf"/>
</dbReference>
<dbReference type="GO" id="GO:0045893">
    <property type="term" value="P:positive regulation of DNA-templated transcription"/>
    <property type="evidence" value="ECO:0007669"/>
    <property type="project" value="TreeGrafter"/>
</dbReference>
<dbReference type="InterPro" id="IPR026932">
    <property type="entry name" value="MYRF_ICA"/>
</dbReference>
<evidence type="ECO:0000256" key="8">
    <source>
        <dbReference type="SAM" id="MobiDB-lite"/>
    </source>
</evidence>
<dbReference type="GO" id="GO:0016540">
    <property type="term" value="P:protein autoprocessing"/>
    <property type="evidence" value="ECO:0007669"/>
    <property type="project" value="InterPro"/>
</dbReference>
<feature type="region of interest" description="Disordered" evidence="8">
    <location>
        <begin position="684"/>
        <end position="711"/>
    </location>
</feature>
<keyword evidence="5 7" id="KW-0238">DNA-binding</keyword>
<dbReference type="OMA" id="CHNPGAS"/>
<evidence type="ECO:0000256" key="4">
    <source>
        <dbReference type="ARBA" id="ARBA00022989"/>
    </source>
</evidence>
<feature type="domain" description="Peptidase S74" evidence="11">
    <location>
        <begin position="409"/>
        <end position="517"/>
    </location>
</feature>
<dbReference type="AlphaFoldDB" id="A0A8C5IW09"/>
<protein>
    <submittedName>
        <fullName evidence="12">Myelin regulatory factor like</fullName>
    </submittedName>
</protein>
<evidence type="ECO:0000256" key="3">
    <source>
        <dbReference type="ARBA" id="ARBA00022692"/>
    </source>
</evidence>
<dbReference type="InterPro" id="IPR024061">
    <property type="entry name" value="NDT80_DNA-bd_dom"/>
</dbReference>
<organism evidence="12 13">
    <name type="scientific">Junco hyemalis</name>
    <name type="common">Dark-eyed junco</name>
    <dbReference type="NCBI Taxonomy" id="40217"/>
    <lineage>
        <taxon>Eukaryota</taxon>
        <taxon>Metazoa</taxon>
        <taxon>Chordata</taxon>
        <taxon>Craniata</taxon>
        <taxon>Vertebrata</taxon>
        <taxon>Euteleostomi</taxon>
        <taxon>Archelosauria</taxon>
        <taxon>Archosauria</taxon>
        <taxon>Dinosauria</taxon>
        <taxon>Saurischia</taxon>
        <taxon>Theropoda</taxon>
        <taxon>Coelurosauria</taxon>
        <taxon>Aves</taxon>
        <taxon>Neognathae</taxon>
        <taxon>Neoaves</taxon>
        <taxon>Telluraves</taxon>
        <taxon>Australaves</taxon>
        <taxon>Passeriformes</taxon>
        <taxon>Passerellidae</taxon>
        <taxon>Junco</taxon>
    </lineage>
</organism>
<reference evidence="12" key="2">
    <citation type="submission" date="2025-09" db="UniProtKB">
        <authorList>
            <consortium name="Ensembl"/>
        </authorList>
    </citation>
    <scope>IDENTIFICATION</scope>
</reference>
<feature type="domain" description="NDT80" evidence="10">
    <location>
        <begin position="103"/>
        <end position="363"/>
    </location>
</feature>
<dbReference type="InterPro" id="IPR030392">
    <property type="entry name" value="S74_ICA"/>
</dbReference>
<comment type="similarity">
    <text evidence="2">Belongs to the MRF family.</text>
</comment>
<dbReference type="GO" id="GO:0005634">
    <property type="term" value="C:nucleus"/>
    <property type="evidence" value="ECO:0007669"/>
    <property type="project" value="TreeGrafter"/>
</dbReference>
<dbReference type="FunFam" id="2.60.40.1390:FF:000004">
    <property type="entry name" value="Myelin regulatory factor"/>
    <property type="match status" value="1"/>
</dbReference>
<keyword evidence="3 9" id="KW-0812">Transmembrane</keyword>
<keyword evidence="13" id="KW-1185">Reference proteome</keyword>
<evidence type="ECO:0000256" key="6">
    <source>
        <dbReference type="ARBA" id="ARBA00023136"/>
    </source>
</evidence>
<evidence type="ECO:0000313" key="13">
    <source>
        <dbReference type="Proteomes" id="UP000694408"/>
    </source>
</evidence>
<evidence type="ECO:0000259" key="11">
    <source>
        <dbReference type="PROSITE" id="PS51688"/>
    </source>
</evidence>
<feature type="compositionally biased region" description="Basic and acidic residues" evidence="8">
    <location>
        <begin position="692"/>
        <end position="711"/>
    </location>
</feature>
<dbReference type="PANTHER" id="PTHR13029:SF17">
    <property type="entry name" value="MYELIN REGULATORY FACTOR-LIKE PROTEIN"/>
    <property type="match status" value="1"/>
</dbReference>
<accession>A0A8C5IW09</accession>
<dbReference type="CDD" id="cd10144">
    <property type="entry name" value="Peptidase_S74_CIMCD"/>
    <property type="match status" value="1"/>
</dbReference>
<dbReference type="InterPro" id="IPR025719">
    <property type="entry name" value="MYRF_C2"/>
</dbReference>
<dbReference type="GO" id="GO:0043565">
    <property type="term" value="F:sequence-specific DNA binding"/>
    <property type="evidence" value="ECO:0007669"/>
    <property type="project" value="TreeGrafter"/>
</dbReference>
<evidence type="ECO:0000313" key="12">
    <source>
        <dbReference type="Ensembl" id="ENSJHYP00000010354.1"/>
    </source>
</evidence>